<name>A0A1H9SNI1_9LACT</name>
<comment type="similarity">
    <text evidence="1">Belongs to the LytR/CpsA/Psr (LCP) family.</text>
</comment>
<dbReference type="PANTHER" id="PTHR33392">
    <property type="entry name" value="POLYISOPRENYL-TEICHOIC ACID--PEPTIDOGLYCAN TEICHOIC ACID TRANSFERASE TAGU"/>
    <property type="match status" value="1"/>
</dbReference>
<protein>
    <submittedName>
        <fullName evidence="3">Cell envelope-related function transcriptional attenuator common domain-containing protein</fullName>
    </submittedName>
</protein>
<feature type="domain" description="Cell envelope-related transcriptional attenuator" evidence="2">
    <location>
        <begin position="91"/>
        <end position="234"/>
    </location>
</feature>
<evidence type="ECO:0000313" key="3">
    <source>
        <dbReference type="EMBL" id="SER85933.1"/>
    </source>
</evidence>
<keyword evidence="4" id="KW-1185">Reference proteome</keyword>
<dbReference type="STRING" id="142588.SAMN04488559_10815"/>
<dbReference type="AlphaFoldDB" id="A0A1H9SNI1"/>
<dbReference type="PANTHER" id="PTHR33392:SF6">
    <property type="entry name" value="POLYISOPRENYL-TEICHOIC ACID--PEPTIDOGLYCAN TEICHOIC ACID TRANSFERASE TAGU"/>
    <property type="match status" value="1"/>
</dbReference>
<gene>
    <name evidence="3" type="ORF">SAMN04488559_10815</name>
</gene>
<dbReference type="EMBL" id="FOHA01000008">
    <property type="protein sequence ID" value="SER85933.1"/>
    <property type="molecule type" value="Genomic_DNA"/>
</dbReference>
<dbReference type="Pfam" id="PF03816">
    <property type="entry name" value="LytR_cpsA_psr"/>
    <property type="match status" value="1"/>
</dbReference>
<sequence>MSIKNGRKKKMSKGKKIIIWTTSILTFVLLGVGVYAYKVFSDVKETTAKIYKKVEKEEVREEPVDVDKGHAFSILLLGIDTGDMGRTEQGRSDSLMVLTVNPDTNTTKILSIPRDTYTEIVGHGTTDKINHAYAFGGASMTINTIQKLLDIPIDYYVQVDLKGIKEIVDAVGGVDVKNDLDFTYENAHFEVGTQHLTGELASKYARMRYDDPKGDYGRQGRQRQIIEAVVKKAATFSTITNYQGILNSLENNLKTNLTFDDMVDIQGKYKGAVKNIEQVQMQGTGQMIDGISYQIVSPEELTKITKQLKEQLEQ</sequence>
<dbReference type="Gene3D" id="3.40.630.190">
    <property type="entry name" value="LCP protein"/>
    <property type="match status" value="1"/>
</dbReference>
<evidence type="ECO:0000256" key="1">
    <source>
        <dbReference type="ARBA" id="ARBA00006068"/>
    </source>
</evidence>
<dbReference type="Proteomes" id="UP000198948">
    <property type="component" value="Unassembled WGS sequence"/>
</dbReference>
<accession>A0A1H9SNI1</accession>
<evidence type="ECO:0000259" key="2">
    <source>
        <dbReference type="Pfam" id="PF03816"/>
    </source>
</evidence>
<dbReference type="NCBIfam" id="TIGR00350">
    <property type="entry name" value="lytR_cpsA_psr"/>
    <property type="match status" value="1"/>
</dbReference>
<dbReference type="InterPro" id="IPR050922">
    <property type="entry name" value="LytR/CpsA/Psr_CW_biosynth"/>
</dbReference>
<reference evidence="3 4" key="1">
    <citation type="submission" date="2016-10" db="EMBL/GenBank/DDBJ databases">
        <authorList>
            <person name="de Groot N.N."/>
        </authorList>
    </citation>
    <scope>NUCLEOTIDE SEQUENCE [LARGE SCALE GENOMIC DNA]</scope>
    <source>
        <strain evidence="3 4">DSM 13760</strain>
    </source>
</reference>
<proteinExistence type="inferred from homology"/>
<dbReference type="InterPro" id="IPR004474">
    <property type="entry name" value="LytR_CpsA_psr"/>
</dbReference>
<organism evidence="3 4">
    <name type="scientific">Isobaculum melis</name>
    <dbReference type="NCBI Taxonomy" id="142588"/>
    <lineage>
        <taxon>Bacteria</taxon>
        <taxon>Bacillati</taxon>
        <taxon>Bacillota</taxon>
        <taxon>Bacilli</taxon>
        <taxon>Lactobacillales</taxon>
        <taxon>Carnobacteriaceae</taxon>
        <taxon>Isobaculum</taxon>
    </lineage>
</organism>
<evidence type="ECO:0000313" key="4">
    <source>
        <dbReference type="Proteomes" id="UP000198948"/>
    </source>
</evidence>